<evidence type="ECO:0000313" key="3">
    <source>
        <dbReference type="Proteomes" id="UP000677457"/>
    </source>
</evidence>
<feature type="region of interest" description="Disordered" evidence="1">
    <location>
        <begin position="28"/>
        <end position="49"/>
    </location>
</feature>
<comment type="caution">
    <text evidence="2">The sequence shown here is derived from an EMBL/GenBank/DDBJ whole genome shotgun (WGS) entry which is preliminary data.</text>
</comment>
<sequence>MNHPFTHLTLRNSAPANRAARVQVAEDPISESDRHGFPHRVVPGAADGSAPARRAAQLAYTLIPMGAPGTIAG</sequence>
<accession>A0ABQ4JUR7</accession>
<proteinExistence type="predicted"/>
<protein>
    <submittedName>
        <fullName evidence="2">Uncharacterized protein</fullName>
    </submittedName>
</protein>
<gene>
    <name evidence="2" type="ORF">Sar04_34410</name>
</gene>
<evidence type="ECO:0000313" key="2">
    <source>
        <dbReference type="EMBL" id="GIM86705.1"/>
    </source>
</evidence>
<dbReference type="Proteomes" id="UP000677457">
    <property type="component" value="Unassembled WGS sequence"/>
</dbReference>
<reference evidence="2 3" key="1">
    <citation type="submission" date="2021-03" db="EMBL/GenBank/DDBJ databases">
        <title>Whole genome shotgun sequence of Salinispora arenicola NBRC 105043.</title>
        <authorList>
            <person name="Komaki H."/>
            <person name="Tamura T."/>
        </authorList>
    </citation>
    <scope>NUCLEOTIDE SEQUENCE [LARGE SCALE GENOMIC DNA]</scope>
    <source>
        <strain evidence="2 3">NBRC 105043</strain>
    </source>
</reference>
<evidence type="ECO:0000256" key="1">
    <source>
        <dbReference type="SAM" id="MobiDB-lite"/>
    </source>
</evidence>
<dbReference type="EMBL" id="BOQM01000027">
    <property type="protein sequence ID" value="GIM86705.1"/>
    <property type="molecule type" value="Genomic_DNA"/>
</dbReference>
<name>A0ABQ4JUR7_SALAC</name>
<organism evidence="2 3">
    <name type="scientific">Salinispora arenicola</name>
    <dbReference type="NCBI Taxonomy" id="168697"/>
    <lineage>
        <taxon>Bacteria</taxon>
        <taxon>Bacillati</taxon>
        <taxon>Actinomycetota</taxon>
        <taxon>Actinomycetes</taxon>
        <taxon>Micromonosporales</taxon>
        <taxon>Micromonosporaceae</taxon>
        <taxon>Salinispora</taxon>
    </lineage>
</organism>
<keyword evidence="3" id="KW-1185">Reference proteome</keyword>